<accession>F4PNJ2</accession>
<dbReference type="AlphaFoldDB" id="F4PNJ2"/>
<reference evidence="8" key="1">
    <citation type="journal article" date="2011" name="Genome Res.">
        <title>Phylogeny-wide analysis of social amoeba genomes highlights ancient origins for complex intercellular communication.</title>
        <authorList>
            <person name="Heidel A.J."/>
            <person name="Lawal H.M."/>
            <person name="Felder M."/>
            <person name="Schilde C."/>
            <person name="Helps N.R."/>
            <person name="Tunggal B."/>
            <person name="Rivero F."/>
            <person name="John U."/>
            <person name="Schleicher M."/>
            <person name="Eichinger L."/>
            <person name="Platzer M."/>
            <person name="Noegel A.A."/>
            <person name="Schaap P."/>
            <person name="Gloeckner G."/>
        </authorList>
    </citation>
    <scope>NUCLEOTIDE SEQUENCE [LARGE SCALE GENOMIC DNA]</scope>
    <source>
        <strain evidence="8">SH3</strain>
    </source>
</reference>
<comment type="subcellular location">
    <subcellularLocation>
        <location evidence="1">Secreted</location>
    </subcellularLocation>
</comment>
<evidence type="ECO:0000256" key="1">
    <source>
        <dbReference type="ARBA" id="ARBA00004613"/>
    </source>
</evidence>
<organism evidence="7 8">
    <name type="scientific">Cavenderia fasciculata</name>
    <name type="common">Slime mold</name>
    <name type="synonym">Dictyostelium fasciculatum</name>
    <dbReference type="NCBI Taxonomy" id="261658"/>
    <lineage>
        <taxon>Eukaryota</taxon>
        <taxon>Amoebozoa</taxon>
        <taxon>Evosea</taxon>
        <taxon>Eumycetozoa</taxon>
        <taxon>Dictyostelia</taxon>
        <taxon>Acytosteliales</taxon>
        <taxon>Cavenderiaceae</taxon>
        <taxon>Cavenderia</taxon>
    </lineage>
</organism>
<sequence length="1161" mass="126026">MVGSSKGSSSLYDVNDINSFTTTTTTSIQQGLVTVYVDNRSKCIRDCGNQTQPFVSIRDALVFLQLDVKVISSAKILVEPGVYDGINNKELDIANGLDLEISVVHGQKDVLMTLEIPKLGVLSSMVVIKCDSIGRAFRVSGPSTKLSINGLAIVGCSNGEGGGIVVEDGATLITMSTIFTQTQATIGAALSLRSSSAHLTNTLFFANSYHFGTVISSVGSRVVFTNSHAPCDPDDPLPRYIIRLVNDNDQVASFYPDDDSTIGHGLSAVYNENFIDSPCALPFCRPPIQTNGQCSQVEIDSALAKININTVDPLTISRTTCNSNGVCDHLTEDCFACPSDCSCVFANTYLLHSQSSASVTSNQRPTKMLSLPVVSGANQGHLLFYVRPEHKNNHLLIEVEACAVTLTVNGKQELVILEGPHNNYQHLLRIANTTSTSRFQVDFKCNTVNKNSSFSIKYRDTDNDDFRFIDGFYSINSCNDGILNQQEAITTSKFYCPQDIGSYVDFSGDGNQKAPRCSDNQCNEIPDECPIDCYTEFAKNCRELASPSNIDNRYKKDEFLGALLNNQYLYALPGIDAFSHGIDILTGKSKDTRIFHFGYCDDEPFSTIHDNYRGLVYTIPYGLSGVPAPKCSYESSSTIYSASFQMADEMSQETSLDASVSASGGFWGISIGASVAYSQDRSVQMAREMEQTSSKTFIVSKAKCSVSKVVLTESETKFHLLFLKDLVNADTLPKMVVVIARYGTAYLKNAVMGGKIRLMTTISNEFASKSTESELQQNAALSLSVQASSPIGSASVSGSGQSSGATSAASQSEFNRESTHSQIMTDGGSPGAFSPDEFGANTFSDWASSVDLRPVPIQSEWGYISDLIPSDWKVAGSTTKTIKNLWRMAEFTSNFQAKTSKPVDSTIATRVSNRALTYLLVTSTASDAPLNDVFTLTFAQPSGSADTVSVTMTTPNRLFWFSAPDDTFKLAAAPTVGHHIIDILTSRVYTFDPLVGTLPVAPTPGLIEVRISDLSFVPTMTGQIAVTVFGSRGSHKILKSFPFPDGSTFALYNFVLQTDGQLGDLVSLKLEFLPELNQPANRLINFKYYNVVQHCSVNINKADRICKPNAKMLYNSGLTTTESRFLQYITATRMSQPLHLALSPIIRTGTKIVTPSGVTTI</sequence>
<dbReference type="Proteomes" id="UP000007797">
    <property type="component" value="Unassembled WGS sequence"/>
</dbReference>
<feature type="region of interest" description="Disordered" evidence="5">
    <location>
        <begin position="794"/>
        <end position="831"/>
    </location>
</feature>
<evidence type="ECO:0000313" key="7">
    <source>
        <dbReference type="EMBL" id="EGG23045.1"/>
    </source>
</evidence>
<keyword evidence="4" id="KW-1015">Disulfide bond</keyword>
<proteinExistence type="predicted"/>
<gene>
    <name evidence="7" type="ORF">DFA_05175</name>
</gene>
<dbReference type="EMBL" id="GL883008">
    <property type="protein sequence ID" value="EGG23045.1"/>
    <property type="molecule type" value="Genomic_DNA"/>
</dbReference>
<dbReference type="PROSITE" id="PS51412">
    <property type="entry name" value="MACPF_2"/>
    <property type="match status" value="1"/>
</dbReference>
<name>F4PNJ2_CACFS</name>
<dbReference type="PANTHER" id="PTHR45742:SF8">
    <property type="entry name" value="FLOCCULATION PROTEIN FLO11"/>
    <property type="match status" value="1"/>
</dbReference>
<evidence type="ECO:0000259" key="6">
    <source>
        <dbReference type="PROSITE" id="PS51412"/>
    </source>
</evidence>
<dbReference type="InterPro" id="IPR020864">
    <property type="entry name" value="MACPF"/>
</dbReference>
<dbReference type="GeneID" id="14875102"/>
<feature type="compositionally biased region" description="Low complexity" evidence="5">
    <location>
        <begin position="794"/>
        <end position="812"/>
    </location>
</feature>
<dbReference type="RefSeq" id="XP_004360896.1">
    <property type="nucleotide sequence ID" value="XM_004360839.1"/>
</dbReference>
<dbReference type="PANTHER" id="PTHR45742">
    <property type="entry name" value="COMPLEMENT COMPONENT C6"/>
    <property type="match status" value="1"/>
</dbReference>
<protein>
    <recommendedName>
        <fullName evidence="6">MACPF domain-containing protein</fullName>
    </recommendedName>
</protein>
<evidence type="ECO:0000256" key="4">
    <source>
        <dbReference type="ARBA" id="ARBA00023157"/>
    </source>
</evidence>
<dbReference type="OrthoDB" id="21110at2759"/>
<evidence type="ECO:0000313" key="8">
    <source>
        <dbReference type="Proteomes" id="UP000007797"/>
    </source>
</evidence>
<dbReference type="SMART" id="SM00457">
    <property type="entry name" value="MACPF"/>
    <property type="match status" value="1"/>
</dbReference>
<feature type="domain" description="MACPF" evidence="6">
    <location>
        <begin position="561"/>
        <end position="899"/>
    </location>
</feature>
<evidence type="ECO:0000256" key="3">
    <source>
        <dbReference type="ARBA" id="ARBA00022852"/>
    </source>
</evidence>
<evidence type="ECO:0000256" key="2">
    <source>
        <dbReference type="ARBA" id="ARBA00022525"/>
    </source>
</evidence>
<dbReference type="KEGG" id="dfa:DFA_05175"/>
<keyword evidence="3" id="KW-0204">Cytolysis</keyword>
<dbReference type="GO" id="GO:0005576">
    <property type="term" value="C:extracellular region"/>
    <property type="evidence" value="ECO:0007669"/>
    <property type="project" value="UniProtKB-SubCell"/>
</dbReference>
<dbReference type="GO" id="GO:0031640">
    <property type="term" value="P:killing of cells of another organism"/>
    <property type="evidence" value="ECO:0007669"/>
    <property type="project" value="UniProtKB-KW"/>
</dbReference>
<keyword evidence="2" id="KW-0964">Secreted</keyword>
<keyword evidence="8" id="KW-1185">Reference proteome</keyword>
<evidence type="ECO:0000256" key="5">
    <source>
        <dbReference type="SAM" id="MobiDB-lite"/>
    </source>
</evidence>
<dbReference type="Pfam" id="PF01823">
    <property type="entry name" value="MACPF"/>
    <property type="match status" value="1"/>
</dbReference>